<dbReference type="EMBL" id="BLXT01005398">
    <property type="protein sequence ID" value="GFO22521.1"/>
    <property type="molecule type" value="Genomic_DNA"/>
</dbReference>
<organism evidence="3 4">
    <name type="scientific">Plakobranchus ocellatus</name>
    <dbReference type="NCBI Taxonomy" id="259542"/>
    <lineage>
        <taxon>Eukaryota</taxon>
        <taxon>Metazoa</taxon>
        <taxon>Spiralia</taxon>
        <taxon>Lophotrochozoa</taxon>
        <taxon>Mollusca</taxon>
        <taxon>Gastropoda</taxon>
        <taxon>Heterobranchia</taxon>
        <taxon>Euthyneura</taxon>
        <taxon>Panpulmonata</taxon>
        <taxon>Sacoglossa</taxon>
        <taxon>Placobranchoidea</taxon>
        <taxon>Plakobranchidae</taxon>
        <taxon>Plakobranchus</taxon>
    </lineage>
</organism>
<dbReference type="AlphaFoldDB" id="A0AAV4BPY9"/>
<evidence type="ECO:0000313" key="4">
    <source>
        <dbReference type="Proteomes" id="UP000735302"/>
    </source>
</evidence>
<reference evidence="3 4" key="1">
    <citation type="journal article" date="2021" name="Elife">
        <title>Chloroplast acquisition without the gene transfer in kleptoplastic sea slugs, Plakobranchus ocellatus.</title>
        <authorList>
            <person name="Maeda T."/>
            <person name="Takahashi S."/>
            <person name="Yoshida T."/>
            <person name="Shimamura S."/>
            <person name="Takaki Y."/>
            <person name="Nagai Y."/>
            <person name="Toyoda A."/>
            <person name="Suzuki Y."/>
            <person name="Arimoto A."/>
            <person name="Ishii H."/>
            <person name="Satoh N."/>
            <person name="Nishiyama T."/>
            <person name="Hasebe M."/>
            <person name="Maruyama T."/>
            <person name="Minagawa J."/>
            <person name="Obokata J."/>
            <person name="Shigenobu S."/>
        </authorList>
    </citation>
    <scope>NUCLEOTIDE SEQUENCE [LARGE SCALE GENOMIC DNA]</scope>
</reference>
<keyword evidence="2" id="KW-0812">Transmembrane</keyword>
<proteinExistence type="predicted"/>
<dbReference type="Proteomes" id="UP000735302">
    <property type="component" value="Unassembled WGS sequence"/>
</dbReference>
<evidence type="ECO:0000256" key="2">
    <source>
        <dbReference type="SAM" id="Phobius"/>
    </source>
</evidence>
<feature type="region of interest" description="Disordered" evidence="1">
    <location>
        <begin position="77"/>
        <end position="98"/>
    </location>
</feature>
<keyword evidence="4" id="KW-1185">Reference proteome</keyword>
<keyword evidence="2" id="KW-0472">Membrane</keyword>
<feature type="compositionally biased region" description="Low complexity" evidence="1">
    <location>
        <begin position="80"/>
        <end position="94"/>
    </location>
</feature>
<keyword evidence="2" id="KW-1133">Transmembrane helix</keyword>
<sequence>MISVTRRLTFLWGALLFMVTMLMLYMMLDTLNMAPRQGKLESEMLSHLEQKLAKVEKDMNDNRFIVQQIKAEMNSLLNPGDTGSAGKADAGGADNKPKDVQVMNQAGEKHKAREEEKYLVVPHGKGPNTSDAVCQWVTEAKSSAEINHILAILLLENEVSQAGDSLHCTAWEEIGYTCCLSVSSSSPSESSMPVCCTEATISSSVSGAEVRTSASILM</sequence>
<evidence type="ECO:0000313" key="3">
    <source>
        <dbReference type="EMBL" id="GFO22521.1"/>
    </source>
</evidence>
<evidence type="ECO:0000256" key="1">
    <source>
        <dbReference type="SAM" id="MobiDB-lite"/>
    </source>
</evidence>
<comment type="caution">
    <text evidence="3">The sequence shown here is derived from an EMBL/GenBank/DDBJ whole genome shotgun (WGS) entry which is preliminary data.</text>
</comment>
<gene>
    <name evidence="3" type="ORF">PoB_004902600</name>
</gene>
<accession>A0AAV4BPY9</accession>
<protein>
    <submittedName>
        <fullName evidence="3">Uncharacterized protein</fullName>
    </submittedName>
</protein>
<name>A0AAV4BPY9_9GAST</name>
<feature type="transmembrane region" description="Helical" evidence="2">
    <location>
        <begin position="9"/>
        <end position="28"/>
    </location>
</feature>